<comment type="subcellular location">
    <subcellularLocation>
        <location evidence="1">Membrane</location>
        <topology evidence="1">Multi-pass membrane protein</topology>
    </subcellularLocation>
</comment>
<dbReference type="InterPro" id="IPR022764">
    <property type="entry name" value="Peptidase_S54_rhomboid_dom"/>
</dbReference>
<evidence type="ECO:0000256" key="3">
    <source>
        <dbReference type="ARBA" id="ARBA00022519"/>
    </source>
</evidence>
<keyword evidence="6 7" id="KW-0472">Membrane</keyword>
<evidence type="ECO:0000256" key="2">
    <source>
        <dbReference type="ARBA" id="ARBA00022475"/>
    </source>
</evidence>
<evidence type="ECO:0000313" key="10">
    <source>
        <dbReference type="Proteomes" id="UP001157914"/>
    </source>
</evidence>
<dbReference type="GO" id="GO:0008233">
    <property type="term" value="F:peptidase activity"/>
    <property type="evidence" value="ECO:0007669"/>
    <property type="project" value="UniProtKB-KW"/>
</dbReference>
<keyword evidence="9" id="KW-0378">Hydrolase</keyword>
<evidence type="ECO:0000256" key="5">
    <source>
        <dbReference type="ARBA" id="ARBA00022989"/>
    </source>
</evidence>
<evidence type="ECO:0000256" key="7">
    <source>
        <dbReference type="SAM" id="Phobius"/>
    </source>
</evidence>
<dbReference type="SUPFAM" id="SSF144091">
    <property type="entry name" value="Rhomboid-like"/>
    <property type="match status" value="1"/>
</dbReference>
<keyword evidence="9" id="KW-0645">Protease</keyword>
<keyword evidence="2" id="KW-1003">Cell membrane</keyword>
<reference evidence="9 10" key="1">
    <citation type="submission" date="2017-05" db="EMBL/GenBank/DDBJ databases">
        <authorList>
            <person name="Varghese N."/>
            <person name="Submissions S."/>
        </authorList>
    </citation>
    <scope>NUCLEOTIDE SEQUENCE [LARGE SCALE GENOMIC DNA]</scope>
    <source>
        <strain evidence="9 10">DSM 15949</strain>
    </source>
</reference>
<sequence length="230" mass="25369">MFIPLHDHNKLTHVPRPYVNLGLIAANFIVYFVLQGAGQEQAMIGSSYSYGLIPSVFFDLRDLSPQLQMLPDTFSIVTYAFLHGGFMHLIGNMLFLWVFGDNVEDAMGHLRYLVFYLLCAAAGGYTYAVLDQTSDIPLVGASGAVSGVVAAYLMLHPNVKIWVLALGRIPLRLTARWVLGAWVLYQVFNVAVSADSQVAWIAHIGGLVAGALLIIPFRRRGVPLFDRGMR</sequence>
<keyword evidence="3" id="KW-0997">Cell inner membrane</keyword>
<comment type="caution">
    <text evidence="9">The sequence shown here is derived from an EMBL/GenBank/DDBJ whole genome shotgun (WGS) entry which is preliminary data.</text>
</comment>
<dbReference type="Proteomes" id="UP001157914">
    <property type="component" value="Unassembled WGS sequence"/>
</dbReference>
<name>A0ABY1PAX7_9HYPH</name>
<dbReference type="GO" id="GO:0006508">
    <property type="term" value="P:proteolysis"/>
    <property type="evidence" value="ECO:0007669"/>
    <property type="project" value="UniProtKB-KW"/>
</dbReference>
<dbReference type="Pfam" id="PF01694">
    <property type="entry name" value="Rhomboid"/>
    <property type="match status" value="1"/>
</dbReference>
<feature type="transmembrane region" description="Helical" evidence="7">
    <location>
        <begin position="175"/>
        <end position="192"/>
    </location>
</feature>
<dbReference type="RefSeq" id="WP_155190499.1">
    <property type="nucleotide sequence ID" value="NZ_BAAAEA010000004.1"/>
</dbReference>
<dbReference type="EMBL" id="FXTT01000004">
    <property type="protein sequence ID" value="SMP30406.1"/>
    <property type="molecule type" value="Genomic_DNA"/>
</dbReference>
<evidence type="ECO:0000259" key="8">
    <source>
        <dbReference type="Pfam" id="PF01694"/>
    </source>
</evidence>
<feature type="transmembrane region" description="Helical" evidence="7">
    <location>
        <begin position="78"/>
        <end position="100"/>
    </location>
</feature>
<feature type="transmembrane region" description="Helical" evidence="7">
    <location>
        <begin position="136"/>
        <end position="155"/>
    </location>
</feature>
<keyword evidence="4 7" id="KW-0812">Transmembrane</keyword>
<proteinExistence type="predicted"/>
<protein>
    <submittedName>
        <fullName evidence="9">Membrane associated serine protease, rhomboid family</fullName>
    </submittedName>
</protein>
<evidence type="ECO:0000256" key="6">
    <source>
        <dbReference type="ARBA" id="ARBA00023136"/>
    </source>
</evidence>
<feature type="transmembrane region" description="Helical" evidence="7">
    <location>
        <begin position="198"/>
        <end position="217"/>
    </location>
</feature>
<dbReference type="PANTHER" id="PTHR43066">
    <property type="entry name" value="RHOMBOID-RELATED PROTEIN"/>
    <property type="match status" value="1"/>
</dbReference>
<feature type="transmembrane region" description="Helical" evidence="7">
    <location>
        <begin position="112"/>
        <end position="130"/>
    </location>
</feature>
<accession>A0ABY1PAX7</accession>
<keyword evidence="5 7" id="KW-1133">Transmembrane helix</keyword>
<keyword evidence="10" id="KW-1185">Reference proteome</keyword>
<organism evidence="9 10">
    <name type="scientific">Roseibium denhamense</name>
    <dbReference type="NCBI Taxonomy" id="76305"/>
    <lineage>
        <taxon>Bacteria</taxon>
        <taxon>Pseudomonadati</taxon>
        <taxon>Pseudomonadota</taxon>
        <taxon>Alphaproteobacteria</taxon>
        <taxon>Hyphomicrobiales</taxon>
        <taxon>Stappiaceae</taxon>
        <taxon>Roseibium</taxon>
    </lineage>
</organism>
<feature type="domain" description="Peptidase S54 rhomboid" evidence="8">
    <location>
        <begin position="74"/>
        <end position="218"/>
    </location>
</feature>
<feature type="transmembrane region" description="Helical" evidence="7">
    <location>
        <begin position="17"/>
        <end position="34"/>
    </location>
</feature>
<evidence type="ECO:0000256" key="1">
    <source>
        <dbReference type="ARBA" id="ARBA00004141"/>
    </source>
</evidence>
<dbReference type="Gene3D" id="1.20.1540.10">
    <property type="entry name" value="Rhomboid-like"/>
    <property type="match status" value="1"/>
</dbReference>
<dbReference type="PANTHER" id="PTHR43066:SF26">
    <property type="entry name" value="RHOMBOID PROTEASE GLPG"/>
    <property type="match status" value="1"/>
</dbReference>
<gene>
    <name evidence="9" type="ORF">SAMN06265374_3245</name>
</gene>
<evidence type="ECO:0000256" key="4">
    <source>
        <dbReference type="ARBA" id="ARBA00022692"/>
    </source>
</evidence>
<dbReference type="InterPro" id="IPR035952">
    <property type="entry name" value="Rhomboid-like_sf"/>
</dbReference>
<evidence type="ECO:0000313" key="9">
    <source>
        <dbReference type="EMBL" id="SMP30406.1"/>
    </source>
</evidence>